<dbReference type="EMBL" id="CQPA01000068">
    <property type="protein sequence ID" value="CNV20193.1"/>
    <property type="molecule type" value="Genomic_DNA"/>
</dbReference>
<sequence>MAVIAAIGIGNVVDDQLNFAILLDGDFHHAGVLLIALFIFQRHAYFPGVQGGALLFGIGINPGRKHQIPAVIVAFG</sequence>
<organism evidence="1 2">
    <name type="scientific">Salmonella enterica subsp. enterica serovar Bovismorbificans</name>
    <dbReference type="NCBI Taxonomy" id="58097"/>
    <lineage>
        <taxon>Bacteria</taxon>
        <taxon>Pseudomonadati</taxon>
        <taxon>Pseudomonadota</taxon>
        <taxon>Gammaproteobacteria</taxon>
        <taxon>Enterobacterales</taxon>
        <taxon>Enterobacteriaceae</taxon>
        <taxon>Salmonella</taxon>
    </lineage>
</organism>
<reference evidence="1 2" key="1">
    <citation type="submission" date="2015-03" db="EMBL/GenBank/DDBJ databases">
        <authorList>
            <consortium name="Pathogen Informatics"/>
        </authorList>
    </citation>
    <scope>NUCLEOTIDE SEQUENCE [LARGE SCALE GENOMIC DNA]</scope>
    <source>
        <strain evidence="1 2">A1104</strain>
    </source>
</reference>
<protein>
    <submittedName>
        <fullName evidence="1">Uncharacterized protein</fullName>
    </submittedName>
</protein>
<name>A0A655EGB4_SALET</name>
<dbReference type="AlphaFoldDB" id="A0A655EGB4"/>
<evidence type="ECO:0000313" key="1">
    <source>
        <dbReference type="EMBL" id="CNV20193.1"/>
    </source>
</evidence>
<accession>A0A655EGB4</accession>
<gene>
    <name evidence="1" type="ORF">ERS008198_04636</name>
</gene>
<proteinExistence type="predicted"/>
<dbReference type="Proteomes" id="UP000041314">
    <property type="component" value="Unassembled WGS sequence"/>
</dbReference>
<evidence type="ECO:0000313" key="2">
    <source>
        <dbReference type="Proteomes" id="UP000041314"/>
    </source>
</evidence>